<feature type="transmembrane region" description="Helical" evidence="9">
    <location>
        <begin position="239"/>
        <end position="258"/>
    </location>
</feature>
<evidence type="ECO:0000256" key="2">
    <source>
        <dbReference type="ARBA" id="ARBA00022692"/>
    </source>
</evidence>
<keyword evidence="6 9" id="KW-0472">Membrane</keyword>
<evidence type="ECO:0000256" key="8">
    <source>
        <dbReference type="ARBA" id="ARBA00037847"/>
    </source>
</evidence>
<comment type="caution">
    <text evidence="11">The sequence shown here is derived from an EMBL/GenBank/DDBJ whole genome shotgun (WGS) entry which is preliminary data.</text>
</comment>
<evidence type="ECO:0000256" key="3">
    <source>
        <dbReference type="ARBA" id="ARBA00022729"/>
    </source>
</evidence>
<evidence type="ECO:0000256" key="6">
    <source>
        <dbReference type="ARBA" id="ARBA00023136"/>
    </source>
</evidence>
<keyword evidence="2 9" id="KW-0812">Transmembrane</keyword>
<feature type="non-terminal residue" evidence="11">
    <location>
        <position position="272"/>
    </location>
</feature>
<keyword evidence="12" id="KW-1185">Reference proteome</keyword>
<sequence length="272" mass="30579">VELAWDFPHKEVAILDFWMSAGSSESNAFLSRFRFAAETLKYHLQFVPHYHIFELPEGTDDRGLCVPHTKSRFCAPDPDGDGPITGAAVALEDLRQLCIWNLTARREPGAPKGALYSQEFWEYASTFMQDCLARAAVDEECSLGILKGLGISVDAVKQCMDLNFQTYFETQKREVAWSDQALRLNGWRYTGPLDPESVVKAICSSFDPSPHECTALLDSMKYSRAASGVGHWAAVSFRALAWTIFLLLAVLALAFLFYKRHVTQSVRKVLRE</sequence>
<evidence type="ECO:0000256" key="7">
    <source>
        <dbReference type="ARBA" id="ARBA00023180"/>
    </source>
</evidence>
<comment type="subcellular location">
    <subcellularLocation>
        <location evidence="8">Endomembrane system</location>
        <topology evidence="8">Single-pass membrane protein</topology>
    </subcellularLocation>
    <subcellularLocation>
        <location evidence="1">Membrane</location>
        <topology evidence="1">Single-pass type I membrane protein</topology>
    </subcellularLocation>
</comment>
<gene>
    <name evidence="11" type="ORF">PCOR1329_LOCUS68864</name>
</gene>
<evidence type="ECO:0000313" key="11">
    <source>
        <dbReference type="EMBL" id="CAK0887975.1"/>
    </source>
</evidence>
<keyword evidence="3" id="KW-0732">Signal</keyword>
<evidence type="ECO:0000256" key="1">
    <source>
        <dbReference type="ARBA" id="ARBA00004479"/>
    </source>
</evidence>
<dbReference type="Proteomes" id="UP001189429">
    <property type="component" value="Unassembled WGS sequence"/>
</dbReference>
<feature type="non-terminal residue" evidence="11">
    <location>
        <position position="1"/>
    </location>
</feature>
<evidence type="ECO:0000259" key="10">
    <source>
        <dbReference type="Pfam" id="PF25011"/>
    </source>
</evidence>
<dbReference type="InterPro" id="IPR056858">
    <property type="entry name" value="VSR_TRX"/>
</dbReference>
<keyword evidence="4" id="KW-0677">Repeat</keyword>
<dbReference type="PANTHER" id="PTHR22702">
    <property type="entry name" value="PROTEASE-ASSOCIATED DOMAIN-CONTAINING PROTEIN"/>
    <property type="match status" value="1"/>
</dbReference>
<organism evidence="11 12">
    <name type="scientific">Prorocentrum cordatum</name>
    <dbReference type="NCBI Taxonomy" id="2364126"/>
    <lineage>
        <taxon>Eukaryota</taxon>
        <taxon>Sar</taxon>
        <taxon>Alveolata</taxon>
        <taxon>Dinophyceae</taxon>
        <taxon>Prorocentrales</taxon>
        <taxon>Prorocentraceae</taxon>
        <taxon>Prorocentrum</taxon>
    </lineage>
</organism>
<keyword evidence="5 9" id="KW-1133">Transmembrane helix</keyword>
<evidence type="ECO:0000256" key="4">
    <source>
        <dbReference type="ARBA" id="ARBA00022737"/>
    </source>
</evidence>
<dbReference type="PANTHER" id="PTHR22702:SF1">
    <property type="entry name" value="PROTEASE-ASSOCIATED DOMAIN-CONTAINING PROTEIN 1"/>
    <property type="match status" value="1"/>
</dbReference>
<evidence type="ECO:0000256" key="9">
    <source>
        <dbReference type="SAM" id="Phobius"/>
    </source>
</evidence>
<dbReference type="EMBL" id="CAUYUJ010019006">
    <property type="protein sequence ID" value="CAK0887975.1"/>
    <property type="molecule type" value="Genomic_DNA"/>
</dbReference>
<feature type="domain" description="Vacuolar sorting receptor thioredoxin-like" evidence="10">
    <location>
        <begin position="22"/>
        <end position="203"/>
    </location>
</feature>
<keyword evidence="7" id="KW-0325">Glycoprotein</keyword>
<proteinExistence type="predicted"/>
<accession>A0ABN9WMZ7</accession>
<evidence type="ECO:0000256" key="5">
    <source>
        <dbReference type="ARBA" id="ARBA00022989"/>
    </source>
</evidence>
<dbReference type="Pfam" id="PF25011">
    <property type="entry name" value="VSR_TRX"/>
    <property type="match status" value="1"/>
</dbReference>
<reference evidence="11" key="1">
    <citation type="submission" date="2023-10" db="EMBL/GenBank/DDBJ databases">
        <authorList>
            <person name="Chen Y."/>
            <person name="Shah S."/>
            <person name="Dougan E. K."/>
            <person name="Thang M."/>
            <person name="Chan C."/>
        </authorList>
    </citation>
    <scope>NUCLEOTIDE SEQUENCE [LARGE SCALE GENOMIC DNA]</scope>
</reference>
<evidence type="ECO:0000313" key="12">
    <source>
        <dbReference type="Proteomes" id="UP001189429"/>
    </source>
</evidence>
<name>A0ABN9WMZ7_9DINO</name>
<protein>
    <recommendedName>
        <fullName evidence="10">Vacuolar sorting receptor thioredoxin-like domain-containing protein</fullName>
    </recommendedName>
</protein>